<comment type="cofactor">
    <cofactor evidence="12">
        <name>Zn(2+)</name>
        <dbReference type="ChEBI" id="CHEBI:29105"/>
    </cofactor>
    <text evidence="12">Binds 1 zinc ion per subunit.</text>
</comment>
<evidence type="ECO:0000256" key="3">
    <source>
        <dbReference type="ARBA" id="ARBA00022490"/>
    </source>
</evidence>
<evidence type="ECO:0000256" key="11">
    <source>
        <dbReference type="ARBA" id="ARBA00047398"/>
    </source>
</evidence>
<dbReference type="PRINTS" id="PR00983">
    <property type="entry name" value="TRNASYNTHCYS"/>
</dbReference>
<evidence type="ECO:0000256" key="13">
    <source>
        <dbReference type="SAM" id="MobiDB-lite"/>
    </source>
</evidence>
<dbReference type="GO" id="GO:0005524">
    <property type="term" value="F:ATP binding"/>
    <property type="evidence" value="ECO:0007669"/>
    <property type="project" value="UniProtKB-UniRule"/>
</dbReference>
<keyword evidence="5 12" id="KW-0479">Metal-binding</keyword>
<feature type="binding site" evidence="12">
    <location>
        <position position="42"/>
    </location>
    <ligand>
        <name>Zn(2+)</name>
        <dbReference type="ChEBI" id="CHEBI:29105"/>
    </ligand>
</feature>
<dbReference type="AlphaFoldDB" id="A0A133NPE2"/>
<name>A0A133NPE2_GARVA</name>
<gene>
    <name evidence="12" type="primary">cysS</name>
    <name evidence="15" type="ORF">HMPREF3216_00719</name>
</gene>
<evidence type="ECO:0000259" key="14">
    <source>
        <dbReference type="SMART" id="SM00840"/>
    </source>
</evidence>
<reference evidence="15 16" key="1">
    <citation type="submission" date="2016-01" db="EMBL/GenBank/DDBJ databases">
        <authorList>
            <person name="Oliw E.H."/>
        </authorList>
    </citation>
    <scope>NUCLEOTIDE SEQUENCE [LARGE SCALE GENOMIC DNA]</scope>
    <source>
        <strain evidence="15 16">GED7760B</strain>
    </source>
</reference>
<dbReference type="OrthoDB" id="9815130at2"/>
<dbReference type="PATRIC" id="fig|2702.99.peg.701"/>
<feature type="binding site" evidence="12">
    <location>
        <position position="246"/>
    </location>
    <ligand>
        <name>Zn(2+)</name>
        <dbReference type="ChEBI" id="CHEBI:29105"/>
    </ligand>
</feature>
<dbReference type="Pfam" id="PF01406">
    <property type="entry name" value="tRNA-synt_1e"/>
    <property type="match status" value="1"/>
</dbReference>
<dbReference type="NCBIfam" id="TIGR00435">
    <property type="entry name" value="cysS"/>
    <property type="match status" value="1"/>
</dbReference>
<organism evidence="15 16">
    <name type="scientific">Gardnerella vaginalis</name>
    <dbReference type="NCBI Taxonomy" id="2702"/>
    <lineage>
        <taxon>Bacteria</taxon>
        <taxon>Bacillati</taxon>
        <taxon>Actinomycetota</taxon>
        <taxon>Actinomycetes</taxon>
        <taxon>Bifidobacteriales</taxon>
        <taxon>Bifidobacteriaceae</taxon>
        <taxon>Gardnerella</taxon>
    </lineage>
</organism>
<dbReference type="PANTHER" id="PTHR10890:SF30">
    <property type="entry name" value="CYSTEINE--TRNA LIGASE"/>
    <property type="match status" value="1"/>
</dbReference>
<keyword evidence="3 12" id="KW-0963">Cytoplasm</keyword>
<dbReference type="PANTHER" id="PTHR10890">
    <property type="entry name" value="CYSTEINYL-TRNA SYNTHETASE"/>
    <property type="match status" value="1"/>
</dbReference>
<dbReference type="InterPro" id="IPR024909">
    <property type="entry name" value="Cys-tRNA/MSH_ligase"/>
</dbReference>
<feature type="short sequence motif" description="'KMSKS' region" evidence="12">
    <location>
        <begin position="302"/>
        <end position="306"/>
    </location>
</feature>
<keyword evidence="4 12" id="KW-0436">Ligase</keyword>
<dbReference type="Proteomes" id="UP000070558">
    <property type="component" value="Unassembled WGS sequence"/>
</dbReference>
<evidence type="ECO:0000256" key="2">
    <source>
        <dbReference type="ARBA" id="ARBA00011245"/>
    </source>
</evidence>
<comment type="subcellular location">
    <subcellularLocation>
        <location evidence="12">Cytoplasm</location>
    </subcellularLocation>
</comment>
<comment type="similarity">
    <text evidence="1 12">Belongs to the class-I aminoacyl-tRNA synthetase family.</text>
</comment>
<feature type="binding site" evidence="12">
    <location>
        <position position="271"/>
    </location>
    <ligand>
        <name>Zn(2+)</name>
        <dbReference type="ChEBI" id="CHEBI:29105"/>
    </ligand>
</feature>
<evidence type="ECO:0000256" key="4">
    <source>
        <dbReference type="ARBA" id="ARBA00022598"/>
    </source>
</evidence>
<evidence type="ECO:0000256" key="9">
    <source>
        <dbReference type="ARBA" id="ARBA00022917"/>
    </source>
</evidence>
<evidence type="ECO:0000256" key="12">
    <source>
        <dbReference type="HAMAP-Rule" id="MF_00041"/>
    </source>
</evidence>
<comment type="catalytic activity">
    <reaction evidence="11 12">
        <text>tRNA(Cys) + L-cysteine + ATP = L-cysteinyl-tRNA(Cys) + AMP + diphosphate</text>
        <dbReference type="Rhea" id="RHEA:17773"/>
        <dbReference type="Rhea" id="RHEA-COMP:9661"/>
        <dbReference type="Rhea" id="RHEA-COMP:9679"/>
        <dbReference type="ChEBI" id="CHEBI:30616"/>
        <dbReference type="ChEBI" id="CHEBI:33019"/>
        <dbReference type="ChEBI" id="CHEBI:35235"/>
        <dbReference type="ChEBI" id="CHEBI:78442"/>
        <dbReference type="ChEBI" id="CHEBI:78517"/>
        <dbReference type="ChEBI" id="CHEBI:456215"/>
        <dbReference type="EC" id="6.1.1.16"/>
    </reaction>
</comment>
<proteinExistence type="inferred from homology"/>
<dbReference type="GO" id="GO:0008270">
    <property type="term" value="F:zinc ion binding"/>
    <property type="evidence" value="ECO:0007669"/>
    <property type="project" value="UniProtKB-UniRule"/>
</dbReference>
<dbReference type="SUPFAM" id="SSF52374">
    <property type="entry name" value="Nucleotidylyl transferase"/>
    <property type="match status" value="1"/>
</dbReference>
<comment type="caution">
    <text evidence="15">The sequence shown here is derived from an EMBL/GenBank/DDBJ whole genome shotgun (WGS) entry which is preliminary data.</text>
</comment>
<evidence type="ECO:0000256" key="1">
    <source>
        <dbReference type="ARBA" id="ARBA00005594"/>
    </source>
</evidence>
<protein>
    <recommendedName>
        <fullName evidence="12">Cysteine--tRNA ligase</fullName>
        <ecNumber evidence="12">6.1.1.16</ecNumber>
    </recommendedName>
    <alternativeName>
        <fullName evidence="12">Cysteinyl-tRNA synthetase</fullName>
        <shortName evidence="12">CysRS</shortName>
    </alternativeName>
</protein>
<dbReference type="Pfam" id="PF23493">
    <property type="entry name" value="CysS_C"/>
    <property type="match status" value="1"/>
</dbReference>
<feature type="short sequence motif" description="'HIGH' region" evidence="12">
    <location>
        <begin position="44"/>
        <end position="54"/>
    </location>
</feature>
<dbReference type="InterPro" id="IPR009080">
    <property type="entry name" value="tRNAsynth_Ia_anticodon-bd"/>
</dbReference>
<feature type="binding site" evidence="12">
    <location>
        <position position="275"/>
    </location>
    <ligand>
        <name>Zn(2+)</name>
        <dbReference type="ChEBI" id="CHEBI:29105"/>
    </ligand>
</feature>
<feature type="binding site" evidence="12">
    <location>
        <position position="305"/>
    </location>
    <ligand>
        <name>ATP</name>
        <dbReference type="ChEBI" id="CHEBI:30616"/>
    </ligand>
</feature>
<dbReference type="RefSeq" id="WP_060786912.1">
    <property type="nucleotide sequence ID" value="NZ_KQ956818.1"/>
</dbReference>
<keyword evidence="9 12" id="KW-0648">Protein biosynthesis</keyword>
<accession>A0A133NPE2</accession>
<feature type="region of interest" description="Disordered" evidence="13">
    <location>
        <begin position="455"/>
        <end position="474"/>
    </location>
</feature>
<evidence type="ECO:0000313" key="15">
    <source>
        <dbReference type="EMBL" id="KXA18151.1"/>
    </source>
</evidence>
<keyword evidence="6 12" id="KW-0547">Nucleotide-binding</keyword>
<dbReference type="SMART" id="SM00840">
    <property type="entry name" value="DALR_2"/>
    <property type="match status" value="1"/>
</dbReference>
<dbReference type="EC" id="6.1.1.16" evidence="12"/>
<evidence type="ECO:0000313" key="16">
    <source>
        <dbReference type="Proteomes" id="UP000070558"/>
    </source>
</evidence>
<dbReference type="InterPro" id="IPR014729">
    <property type="entry name" value="Rossmann-like_a/b/a_fold"/>
</dbReference>
<evidence type="ECO:0000256" key="5">
    <source>
        <dbReference type="ARBA" id="ARBA00022723"/>
    </source>
</evidence>
<dbReference type="HAMAP" id="MF_00041">
    <property type="entry name" value="Cys_tRNA_synth"/>
    <property type="match status" value="1"/>
</dbReference>
<dbReference type="Gene3D" id="3.40.50.620">
    <property type="entry name" value="HUPs"/>
    <property type="match status" value="1"/>
</dbReference>
<sequence>MLENTNRTLTAAATRLRLYNTATHNTSEFKTVTPGHVGMYVCGATVQSSPHIGHIRAAIAFDVVRRWLLRLGYNVTFVRNVTDIDDKIIKKASENGQTWWQRAYIYEREFTEAYNTLGVMPPTVEPRATGHINDMVELIQRLIDRGHAYAIKSADGNPTGNVYFSVPSWQDYGALTHQNGNSDGSNSDDKASKADKYNPIDPADASPDKHDARDFALWKAPCDFDQKDARWNTPFGAGRPGWHIECSAMSHRYLGDSFDIHGGGLDLRFPHHENEMAQTLAAGWKSANVWMHSAWVTAKGEKMSKSLGNGLSVPSVLAQKSAWVVRYALGGVQYRAMLEWSDQALNEAQSAYDRISNFLERAGRVIENQPDYAEVQGVDADNLPEDFTKAMNDDINVSGALAAIFTAIRSGNALLDDYAQSQDDGQNNSIKSLIKTCVLQVRAMLDTLGLDPYSPQWRRNAQKSQDLGEDADNGASAEHKALESLIANQLEQRAIARAAKDFARADAIRDSLTAAGVVIEDCAQGSSWHLS</sequence>
<feature type="compositionally biased region" description="Basic and acidic residues" evidence="13">
    <location>
        <begin position="187"/>
        <end position="198"/>
    </location>
</feature>
<dbReference type="GO" id="GO:0004817">
    <property type="term" value="F:cysteine-tRNA ligase activity"/>
    <property type="evidence" value="ECO:0007669"/>
    <property type="project" value="UniProtKB-UniRule"/>
</dbReference>
<keyword evidence="8 12" id="KW-0067">ATP-binding</keyword>
<dbReference type="InterPro" id="IPR015803">
    <property type="entry name" value="Cys-tRNA-ligase"/>
</dbReference>
<feature type="compositionally biased region" description="Polar residues" evidence="13">
    <location>
        <begin position="176"/>
        <end position="185"/>
    </location>
</feature>
<dbReference type="GO" id="GO:0006423">
    <property type="term" value="P:cysteinyl-tRNA aminoacylation"/>
    <property type="evidence" value="ECO:0007669"/>
    <property type="project" value="UniProtKB-UniRule"/>
</dbReference>
<comment type="subunit">
    <text evidence="2 12">Monomer.</text>
</comment>
<dbReference type="Gene3D" id="1.20.120.1910">
    <property type="entry name" value="Cysteine-tRNA ligase, C-terminal anti-codon recognition domain"/>
    <property type="match status" value="1"/>
</dbReference>
<evidence type="ECO:0000256" key="7">
    <source>
        <dbReference type="ARBA" id="ARBA00022833"/>
    </source>
</evidence>
<dbReference type="EMBL" id="LRQA01000039">
    <property type="protein sequence ID" value="KXA18151.1"/>
    <property type="molecule type" value="Genomic_DNA"/>
</dbReference>
<keyword evidence="10 12" id="KW-0030">Aminoacyl-tRNA synthetase</keyword>
<dbReference type="Pfam" id="PF09190">
    <property type="entry name" value="DALR_2"/>
    <property type="match status" value="1"/>
</dbReference>
<evidence type="ECO:0000256" key="8">
    <source>
        <dbReference type="ARBA" id="ARBA00022840"/>
    </source>
</evidence>
<evidence type="ECO:0000256" key="6">
    <source>
        <dbReference type="ARBA" id="ARBA00022741"/>
    </source>
</evidence>
<feature type="domain" description="Cysteinyl-tRNA synthetase class Ia DALR" evidence="14">
    <location>
        <begin position="386"/>
        <end position="459"/>
    </location>
</feature>
<feature type="region of interest" description="Disordered" evidence="13">
    <location>
        <begin position="175"/>
        <end position="210"/>
    </location>
</feature>
<evidence type="ECO:0000256" key="10">
    <source>
        <dbReference type="ARBA" id="ARBA00023146"/>
    </source>
</evidence>
<dbReference type="InterPro" id="IPR015273">
    <property type="entry name" value="Cys-tRNA-synt_Ia_DALR"/>
</dbReference>
<dbReference type="GO" id="GO:0005829">
    <property type="term" value="C:cytosol"/>
    <property type="evidence" value="ECO:0007669"/>
    <property type="project" value="TreeGrafter"/>
</dbReference>
<keyword evidence="7 12" id="KW-0862">Zinc</keyword>
<dbReference type="CDD" id="cd00672">
    <property type="entry name" value="CysRS_core"/>
    <property type="match status" value="1"/>
</dbReference>
<dbReference type="InterPro" id="IPR056411">
    <property type="entry name" value="CysS_C"/>
</dbReference>
<dbReference type="SUPFAM" id="SSF47323">
    <property type="entry name" value="Anticodon-binding domain of a subclass of class I aminoacyl-tRNA synthetases"/>
    <property type="match status" value="1"/>
</dbReference>
<dbReference type="InterPro" id="IPR032678">
    <property type="entry name" value="tRNA-synt_1_cat_dom"/>
</dbReference>